<reference evidence="1 2" key="1">
    <citation type="journal article" date="2016" name="Nat. Commun.">
        <title>Thousands of microbial genomes shed light on interconnected biogeochemical processes in an aquifer system.</title>
        <authorList>
            <person name="Anantharaman K."/>
            <person name="Brown C.T."/>
            <person name="Hug L.A."/>
            <person name="Sharon I."/>
            <person name="Castelle C.J."/>
            <person name="Probst A.J."/>
            <person name="Thomas B.C."/>
            <person name="Singh A."/>
            <person name="Wilkins M.J."/>
            <person name="Karaoz U."/>
            <person name="Brodie E.L."/>
            <person name="Williams K.H."/>
            <person name="Hubbard S.S."/>
            <person name="Banfield J.F."/>
        </authorList>
    </citation>
    <scope>NUCLEOTIDE SEQUENCE [LARGE SCALE GENOMIC DNA]</scope>
</reference>
<comment type="caution">
    <text evidence="1">The sequence shown here is derived from an EMBL/GenBank/DDBJ whole genome shotgun (WGS) entry which is preliminary data.</text>
</comment>
<dbReference type="STRING" id="1802627.A3A70_01895"/>
<gene>
    <name evidence="1" type="ORF">A3A70_01895</name>
</gene>
<organism evidence="1 2">
    <name type="scientific">candidate division WWE3 bacterium RIFCSPLOWO2_01_FULL_42_11</name>
    <dbReference type="NCBI Taxonomy" id="1802627"/>
    <lineage>
        <taxon>Bacteria</taxon>
        <taxon>Katanobacteria</taxon>
    </lineage>
</organism>
<protein>
    <submittedName>
        <fullName evidence="1">Uncharacterized protein</fullName>
    </submittedName>
</protein>
<evidence type="ECO:0000313" key="2">
    <source>
        <dbReference type="Proteomes" id="UP000178964"/>
    </source>
</evidence>
<dbReference type="AlphaFoldDB" id="A0A1F4VMX3"/>
<evidence type="ECO:0000313" key="1">
    <source>
        <dbReference type="EMBL" id="OGC58509.1"/>
    </source>
</evidence>
<proteinExistence type="predicted"/>
<sequence length="220" mass="25197">MPTTPSTQEHLDIIDIIDRYVIHKQGVSVLIQPSPVNFDLLSEREQDAMISTFAGLLNSLNFPIQVVIRTKRIDLSDYTKLLENEEQSQQNQFLRDRIKSYTAYIRRLTSRQDILDKKFYVIVSQVDTSIKPKKSLPFLKGKATYDSKQILNRSKIQLDPKVEQVQTQLGRLGVKVGVLSEPDLVELYYNIYNPTTGQREHVALGVDEYTTPFVEPIPAS</sequence>
<dbReference type="EMBL" id="MEVK01000035">
    <property type="protein sequence ID" value="OGC58509.1"/>
    <property type="molecule type" value="Genomic_DNA"/>
</dbReference>
<accession>A0A1F4VMX3</accession>
<dbReference type="Proteomes" id="UP000178964">
    <property type="component" value="Unassembled WGS sequence"/>
</dbReference>
<name>A0A1F4VMX3_UNCKA</name>